<feature type="domain" description="EngC GTPase" evidence="11">
    <location>
        <begin position="88"/>
        <end position="238"/>
    </location>
</feature>
<dbReference type="HOGENOM" id="CLU_033617_2_0_10"/>
<dbReference type="InterPro" id="IPR012340">
    <property type="entry name" value="NA-bd_OB-fold"/>
</dbReference>
<name>W0F1U3_9BACT</name>
<feature type="binding site" evidence="10">
    <location>
        <position position="269"/>
    </location>
    <ligand>
        <name>Zn(2+)</name>
        <dbReference type="ChEBI" id="CHEBI:29105"/>
    </ligand>
</feature>
<feature type="binding site" evidence="10">
    <location>
        <position position="277"/>
    </location>
    <ligand>
        <name>Zn(2+)</name>
        <dbReference type="ChEBI" id="CHEBI:29105"/>
    </ligand>
</feature>
<dbReference type="SUPFAM" id="SSF50249">
    <property type="entry name" value="Nucleic acid-binding proteins"/>
    <property type="match status" value="1"/>
</dbReference>
<dbReference type="Gene3D" id="3.40.50.300">
    <property type="entry name" value="P-loop containing nucleotide triphosphate hydrolases"/>
    <property type="match status" value="1"/>
</dbReference>
<comment type="cofactor">
    <cofactor evidence="10">
        <name>Zn(2+)</name>
        <dbReference type="ChEBI" id="CHEBI:29105"/>
    </cofactor>
    <text evidence="10">Binds 1 zinc ion per subunit.</text>
</comment>
<dbReference type="InterPro" id="IPR004881">
    <property type="entry name" value="Ribosome_biogen_GTPase_RsgA"/>
</dbReference>
<feature type="binding site" evidence="10">
    <location>
        <position position="271"/>
    </location>
    <ligand>
        <name>Zn(2+)</name>
        <dbReference type="ChEBI" id="CHEBI:29105"/>
    </ligand>
</feature>
<dbReference type="PANTHER" id="PTHR32120:SF11">
    <property type="entry name" value="SMALL RIBOSOMAL SUBUNIT BIOGENESIS GTPASE RSGA 1, MITOCHONDRIAL-RELATED"/>
    <property type="match status" value="1"/>
</dbReference>
<reference evidence="13 14" key="1">
    <citation type="submission" date="2013-12" db="EMBL/GenBank/DDBJ databases">
        <authorList>
            <consortium name="DOE Joint Genome Institute"/>
            <person name="Eisen J."/>
            <person name="Huntemann M."/>
            <person name="Han J."/>
            <person name="Chen A."/>
            <person name="Kyrpides N."/>
            <person name="Mavromatis K."/>
            <person name="Markowitz V."/>
            <person name="Palaniappan K."/>
            <person name="Ivanova N."/>
            <person name="Schaumberg A."/>
            <person name="Pati A."/>
            <person name="Liolios K."/>
            <person name="Nordberg H.P."/>
            <person name="Cantor M.N."/>
            <person name="Hua S.X."/>
            <person name="Woyke T."/>
        </authorList>
    </citation>
    <scope>NUCLEOTIDE SEQUENCE [LARGE SCALE GENOMIC DNA]</scope>
    <source>
        <strain evidence="14">DSM 19437</strain>
    </source>
</reference>
<dbReference type="eggNOG" id="COG1162">
    <property type="taxonomic scope" value="Bacteria"/>
</dbReference>
<dbReference type="NCBIfam" id="TIGR00157">
    <property type="entry name" value="ribosome small subunit-dependent GTPase A"/>
    <property type="match status" value="1"/>
</dbReference>
<keyword evidence="7 10" id="KW-0862">Zinc</keyword>
<feature type="binding site" evidence="10">
    <location>
        <begin position="128"/>
        <end position="131"/>
    </location>
    <ligand>
        <name>GTP</name>
        <dbReference type="ChEBI" id="CHEBI:37565"/>
    </ligand>
</feature>
<keyword evidence="1 10" id="KW-0963">Cytoplasm</keyword>
<protein>
    <recommendedName>
        <fullName evidence="10">Small ribosomal subunit biogenesis GTPase RsgA</fullName>
        <ecNumber evidence="10">3.6.1.-</ecNumber>
    </recommendedName>
</protein>
<dbReference type="EC" id="3.6.1.-" evidence="10"/>
<dbReference type="InterPro" id="IPR010914">
    <property type="entry name" value="RsgA_GTPase_dom"/>
</dbReference>
<dbReference type="PANTHER" id="PTHR32120">
    <property type="entry name" value="SMALL RIBOSOMAL SUBUNIT BIOGENESIS GTPASE RSGA"/>
    <property type="match status" value="1"/>
</dbReference>
<dbReference type="PROSITE" id="PS51721">
    <property type="entry name" value="G_CP"/>
    <property type="match status" value="1"/>
</dbReference>
<comment type="subunit">
    <text evidence="10">Monomer. Associates with 30S ribosomal subunit, binds 16S rRNA.</text>
</comment>
<comment type="function">
    <text evidence="10">One of several proteins that assist in the late maturation steps of the functional core of the 30S ribosomal subunit. Helps release RbfA from mature subunits. May play a role in the assembly of ribosomal proteins into the subunit. Circularly permuted GTPase that catalyzes slow GTP hydrolysis, GTPase activity is stimulated by the 30S ribosomal subunit.</text>
</comment>
<accession>W0F1U3</accession>
<keyword evidence="14" id="KW-1185">Reference proteome</keyword>
<dbReference type="InterPro" id="IPR027417">
    <property type="entry name" value="P-loop_NTPase"/>
</dbReference>
<keyword evidence="4 10" id="KW-0699">rRNA-binding</keyword>
<dbReference type="GO" id="GO:0042274">
    <property type="term" value="P:ribosomal small subunit biogenesis"/>
    <property type="evidence" value="ECO:0007669"/>
    <property type="project" value="UniProtKB-UniRule"/>
</dbReference>
<dbReference type="InterPro" id="IPR031944">
    <property type="entry name" value="RsgA_N"/>
</dbReference>
<dbReference type="AlphaFoldDB" id="W0F1U3"/>
<dbReference type="CDD" id="cd04466">
    <property type="entry name" value="S1_YloQ_GTPase"/>
    <property type="match status" value="1"/>
</dbReference>
<keyword evidence="2 10" id="KW-0690">Ribosome biogenesis</keyword>
<dbReference type="STRING" id="929713.NIASO_12590"/>
<evidence type="ECO:0000259" key="11">
    <source>
        <dbReference type="PROSITE" id="PS50936"/>
    </source>
</evidence>
<dbReference type="Gene3D" id="2.40.50.140">
    <property type="entry name" value="Nucleic acid-binding proteins"/>
    <property type="match status" value="1"/>
</dbReference>
<dbReference type="KEGG" id="nso:NIASO_12590"/>
<gene>
    <name evidence="10" type="primary">rsgA</name>
    <name evidence="13" type="ORF">NIASO_12590</name>
</gene>
<keyword evidence="6 10" id="KW-0378">Hydrolase</keyword>
<dbReference type="SUPFAM" id="SSF52540">
    <property type="entry name" value="P-loop containing nucleoside triphosphate hydrolases"/>
    <property type="match status" value="1"/>
</dbReference>
<dbReference type="InterPro" id="IPR030378">
    <property type="entry name" value="G_CP_dom"/>
</dbReference>
<dbReference type="EMBL" id="CP007035">
    <property type="protein sequence ID" value="AHF15768.1"/>
    <property type="molecule type" value="Genomic_DNA"/>
</dbReference>
<feature type="domain" description="CP-type G" evidence="12">
    <location>
        <begin position="79"/>
        <end position="240"/>
    </location>
</feature>
<dbReference type="RefSeq" id="WP_008586008.1">
    <property type="nucleotide sequence ID" value="NZ_CP007035.1"/>
</dbReference>
<sequence>MKALVYKSTGSWYTVKDEAGQFHNARMKGVFKIDDITSTNPLAVGDWVGIELEASGEGTALITEIFPRNNYINRQSPRVKYQQHIIAANLDQSVLIATLKEPRTSQGFIDRFLVVCEMYHVPAIVLFNKTDIYREKEWKKYEELAKMYEALGYAVHAVSVEKAEGLEVLHQLLQNKTTLVSGHSGVGKSTLVNALLPGERIKTQDVSGWSGKGMHTTTFANMYDLPDGGRIIDTPGIRELAITNLKKEELSHYFPEMRERLHQCQYNNCIHVNEPHCAIKQAVTDGAIYEERYISYLNILESLENKSY</sequence>
<keyword evidence="9 10" id="KW-0342">GTP-binding</keyword>
<evidence type="ECO:0000313" key="14">
    <source>
        <dbReference type="Proteomes" id="UP000003586"/>
    </source>
</evidence>
<feature type="binding site" evidence="10">
    <location>
        <position position="264"/>
    </location>
    <ligand>
        <name>Zn(2+)</name>
        <dbReference type="ChEBI" id="CHEBI:29105"/>
    </ligand>
</feature>
<evidence type="ECO:0000256" key="8">
    <source>
        <dbReference type="ARBA" id="ARBA00022884"/>
    </source>
</evidence>
<organism evidence="13 14">
    <name type="scientific">Niabella soli DSM 19437</name>
    <dbReference type="NCBI Taxonomy" id="929713"/>
    <lineage>
        <taxon>Bacteria</taxon>
        <taxon>Pseudomonadati</taxon>
        <taxon>Bacteroidota</taxon>
        <taxon>Chitinophagia</taxon>
        <taxon>Chitinophagales</taxon>
        <taxon>Chitinophagaceae</taxon>
        <taxon>Niabella</taxon>
    </lineage>
</organism>
<evidence type="ECO:0000256" key="9">
    <source>
        <dbReference type="ARBA" id="ARBA00023134"/>
    </source>
</evidence>
<evidence type="ECO:0000256" key="3">
    <source>
        <dbReference type="ARBA" id="ARBA00022723"/>
    </source>
</evidence>
<evidence type="ECO:0000256" key="5">
    <source>
        <dbReference type="ARBA" id="ARBA00022741"/>
    </source>
</evidence>
<evidence type="ECO:0000256" key="4">
    <source>
        <dbReference type="ARBA" id="ARBA00022730"/>
    </source>
</evidence>
<feature type="binding site" evidence="10">
    <location>
        <begin position="182"/>
        <end position="190"/>
    </location>
    <ligand>
        <name>GTP</name>
        <dbReference type="ChEBI" id="CHEBI:37565"/>
    </ligand>
</feature>
<keyword evidence="8 10" id="KW-0694">RNA-binding</keyword>
<evidence type="ECO:0000256" key="2">
    <source>
        <dbReference type="ARBA" id="ARBA00022517"/>
    </source>
</evidence>
<evidence type="ECO:0000256" key="10">
    <source>
        <dbReference type="HAMAP-Rule" id="MF_01820"/>
    </source>
</evidence>
<dbReference type="GO" id="GO:0046872">
    <property type="term" value="F:metal ion binding"/>
    <property type="evidence" value="ECO:0007669"/>
    <property type="project" value="UniProtKB-KW"/>
</dbReference>
<keyword evidence="5 10" id="KW-0547">Nucleotide-binding</keyword>
<dbReference type="HAMAP" id="MF_01820">
    <property type="entry name" value="GTPase_RsgA"/>
    <property type="match status" value="1"/>
</dbReference>
<keyword evidence="3 10" id="KW-0479">Metal-binding</keyword>
<dbReference type="GO" id="GO:0003924">
    <property type="term" value="F:GTPase activity"/>
    <property type="evidence" value="ECO:0007669"/>
    <property type="project" value="UniProtKB-UniRule"/>
</dbReference>
<comment type="subcellular location">
    <subcellularLocation>
        <location evidence="10">Cytoplasm</location>
    </subcellularLocation>
</comment>
<evidence type="ECO:0000256" key="6">
    <source>
        <dbReference type="ARBA" id="ARBA00022801"/>
    </source>
</evidence>
<dbReference type="GO" id="GO:0005737">
    <property type="term" value="C:cytoplasm"/>
    <property type="evidence" value="ECO:0007669"/>
    <property type="project" value="UniProtKB-SubCell"/>
</dbReference>
<dbReference type="Pfam" id="PF16745">
    <property type="entry name" value="RsgA_N"/>
    <property type="match status" value="1"/>
</dbReference>
<comment type="similarity">
    <text evidence="10">Belongs to the TRAFAC class YlqF/YawG GTPase family. RsgA subfamily.</text>
</comment>
<evidence type="ECO:0000313" key="13">
    <source>
        <dbReference type="EMBL" id="AHF15768.1"/>
    </source>
</evidence>
<evidence type="ECO:0000256" key="1">
    <source>
        <dbReference type="ARBA" id="ARBA00022490"/>
    </source>
</evidence>
<dbReference type="Proteomes" id="UP000003586">
    <property type="component" value="Chromosome"/>
</dbReference>
<proteinExistence type="inferred from homology"/>
<dbReference type="GO" id="GO:0019843">
    <property type="term" value="F:rRNA binding"/>
    <property type="evidence" value="ECO:0007669"/>
    <property type="project" value="UniProtKB-KW"/>
</dbReference>
<evidence type="ECO:0000256" key="7">
    <source>
        <dbReference type="ARBA" id="ARBA00022833"/>
    </source>
</evidence>
<dbReference type="OrthoDB" id="9809485at2"/>
<dbReference type="Pfam" id="PF03193">
    <property type="entry name" value="RsgA_GTPase"/>
    <property type="match status" value="1"/>
</dbReference>
<evidence type="ECO:0000259" key="12">
    <source>
        <dbReference type="PROSITE" id="PS51721"/>
    </source>
</evidence>
<dbReference type="CDD" id="cd01854">
    <property type="entry name" value="YjeQ_EngC"/>
    <property type="match status" value="1"/>
</dbReference>
<dbReference type="Gene3D" id="1.10.40.50">
    <property type="entry name" value="Probable gtpase engc, domain 3"/>
    <property type="match status" value="1"/>
</dbReference>
<dbReference type="PROSITE" id="PS50936">
    <property type="entry name" value="ENGC_GTPASE"/>
    <property type="match status" value="1"/>
</dbReference>
<dbReference type="GO" id="GO:0005525">
    <property type="term" value="F:GTP binding"/>
    <property type="evidence" value="ECO:0007669"/>
    <property type="project" value="UniProtKB-UniRule"/>
</dbReference>